<dbReference type="SUPFAM" id="SSF51366">
    <property type="entry name" value="Ribulose-phoshate binding barrel"/>
    <property type="match status" value="1"/>
</dbReference>
<keyword evidence="4 8" id="KW-0822">Tryptophan biosynthesis</keyword>
<evidence type="ECO:0000256" key="3">
    <source>
        <dbReference type="ARBA" id="ARBA00022605"/>
    </source>
</evidence>
<evidence type="ECO:0000256" key="1">
    <source>
        <dbReference type="ARBA" id="ARBA00004733"/>
    </source>
</evidence>
<dbReference type="Pfam" id="PF00290">
    <property type="entry name" value="Trp_syntA"/>
    <property type="match status" value="1"/>
</dbReference>
<evidence type="ECO:0000256" key="2">
    <source>
        <dbReference type="ARBA" id="ARBA00011270"/>
    </source>
</evidence>
<evidence type="ECO:0000256" key="8">
    <source>
        <dbReference type="HAMAP-Rule" id="MF_00131"/>
    </source>
</evidence>
<dbReference type="InterPro" id="IPR011060">
    <property type="entry name" value="RibuloseP-bd_barrel"/>
</dbReference>
<keyword evidence="5 8" id="KW-0057">Aromatic amino acid biosynthesis</keyword>
<organism evidence="10 11">
    <name type="scientific">Sporosarcina saromensis</name>
    <dbReference type="NCBI Taxonomy" id="359365"/>
    <lineage>
        <taxon>Bacteria</taxon>
        <taxon>Bacillati</taxon>
        <taxon>Bacillota</taxon>
        <taxon>Bacilli</taxon>
        <taxon>Bacillales</taxon>
        <taxon>Caryophanaceae</taxon>
        <taxon>Sporosarcina</taxon>
    </lineage>
</organism>
<evidence type="ECO:0000313" key="11">
    <source>
        <dbReference type="Proteomes" id="UP001282284"/>
    </source>
</evidence>
<dbReference type="InterPro" id="IPR002028">
    <property type="entry name" value="Trp_synthase_suA"/>
</dbReference>
<dbReference type="InterPro" id="IPR013785">
    <property type="entry name" value="Aldolase_TIM"/>
</dbReference>
<evidence type="ECO:0000313" key="10">
    <source>
        <dbReference type="EMBL" id="MDW0113199.1"/>
    </source>
</evidence>
<dbReference type="Proteomes" id="UP001282284">
    <property type="component" value="Unassembled WGS sequence"/>
</dbReference>
<sequence>MKTLEKRIRTTVQQGNKAFVPYMMAGDGGLNVLNDRLLFLQEAGVTAIEIGIPFSDPVADGETIQQAGERALANGVTLRKVLDTLETRSHDVHVPLVIMTYLNPILAYGIREFIARCSEVGIKGLIIPDLPLEENVPFVNELNETDIALIPLVSLTSSADRIANIVSQAEGFVYAVTVNGITGIRNAYDETLVQHLQQLKASSPVPVLAGFGISTARQIEAFGACTDGVIVGSAIVEAFHRGDEQFIKELVQSSTSIRSLS</sequence>
<evidence type="ECO:0000256" key="5">
    <source>
        <dbReference type="ARBA" id="ARBA00023141"/>
    </source>
</evidence>
<comment type="catalytic activity">
    <reaction evidence="7 8">
        <text>(1S,2R)-1-C-(indol-3-yl)glycerol 3-phosphate + L-serine = D-glyceraldehyde 3-phosphate + L-tryptophan + H2O</text>
        <dbReference type="Rhea" id="RHEA:10532"/>
        <dbReference type="ChEBI" id="CHEBI:15377"/>
        <dbReference type="ChEBI" id="CHEBI:33384"/>
        <dbReference type="ChEBI" id="CHEBI:57912"/>
        <dbReference type="ChEBI" id="CHEBI:58866"/>
        <dbReference type="ChEBI" id="CHEBI:59776"/>
        <dbReference type="EC" id="4.2.1.20"/>
    </reaction>
</comment>
<dbReference type="CDD" id="cd04724">
    <property type="entry name" value="Tryptophan_synthase_alpha"/>
    <property type="match status" value="1"/>
</dbReference>
<dbReference type="NCBIfam" id="TIGR00262">
    <property type="entry name" value="trpA"/>
    <property type="match status" value="1"/>
</dbReference>
<evidence type="ECO:0000256" key="6">
    <source>
        <dbReference type="ARBA" id="ARBA00023239"/>
    </source>
</evidence>
<feature type="active site" description="Proton acceptor" evidence="8">
    <location>
        <position position="60"/>
    </location>
</feature>
<dbReference type="GO" id="GO:0004834">
    <property type="term" value="F:tryptophan synthase activity"/>
    <property type="evidence" value="ECO:0007669"/>
    <property type="project" value="UniProtKB-EC"/>
</dbReference>
<comment type="function">
    <text evidence="8">The alpha subunit is responsible for the aldol cleavage of indoleglycerol phosphate to indole and glyceraldehyde 3-phosphate.</text>
</comment>
<dbReference type="RefSeq" id="WP_317943390.1">
    <property type="nucleotide sequence ID" value="NZ_JAUBDI010000006.1"/>
</dbReference>
<evidence type="ECO:0000256" key="4">
    <source>
        <dbReference type="ARBA" id="ARBA00022822"/>
    </source>
</evidence>
<dbReference type="Gene3D" id="3.20.20.70">
    <property type="entry name" value="Aldolase class I"/>
    <property type="match status" value="1"/>
</dbReference>
<evidence type="ECO:0000256" key="9">
    <source>
        <dbReference type="RuleBase" id="RU003662"/>
    </source>
</evidence>
<comment type="similarity">
    <text evidence="8 9">Belongs to the TrpA family.</text>
</comment>
<dbReference type="PANTHER" id="PTHR43406">
    <property type="entry name" value="TRYPTOPHAN SYNTHASE, ALPHA CHAIN"/>
    <property type="match status" value="1"/>
</dbReference>
<gene>
    <name evidence="8 10" type="primary">trpA</name>
    <name evidence="10" type="ORF">QT711_08365</name>
</gene>
<evidence type="ECO:0000256" key="7">
    <source>
        <dbReference type="ARBA" id="ARBA00049047"/>
    </source>
</evidence>
<dbReference type="InterPro" id="IPR018204">
    <property type="entry name" value="Trp_synthase_alpha_AS"/>
</dbReference>
<keyword evidence="3 8" id="KW-0028">Amino-acid biosynthesis</keyword>
<comment type="pathway">
    <text evidence="1 8">Amino-acid biosynthesis; L-tryptophan biosynthesis; L-tryptophan from chorismate: step 5/5.</text>
</comment>
<comment type="subunit">
    <text evidence="2 8">Tetramer of two alpha and two beta chains.</text>
</comment>
<dbReference type="EMBL" id="JAUBDI010000006">
    <property type="protein sequence ID" value="MDW0113199.1"/>
    <property type="molecule type" value="Genomic_DNA"/>
</dbReference>
<dbReference type="HAMAP" id="MF_00131">
    <property type="entry name" value="Trp_synth_alpha"/>
    <property type="match status" value="1"/>
</dbReference>
<dbReference type="PROSITE" id="PS00167">
    <property type="entry name" value="TRP_SYNTHASE_ALPHA"/>
    <property type="match status" value="1"/>
</dbReference>
<keyword evidence="11" id="KW-1185">Reference proteome</keyword>
<feature type="active site" description="Proton acceptor" evidence="8">
    <location>
        <position position="49"/>
    </location>
</feature>
<name>A0ABU4G895_9BACL</name>
<reference evidence="10 11" key="1">
    <citation type="submission" date="2023-06" db="EMBL/GenBank/DDBJ databases">
        <title>Sporosarcina sp. nov., isolated from Korean traditional fermented seafood 'Jeotgal'.</title>
        <authorList>
            <person name="Yang A.I."/>
            <person name="Shin N.-R."/>
        </authorList>
    </citation>
    <scope>NUCLEOTIDE SEQUENCE [LARGE SCALE GENOMIC DNA]</scope>
    <source>
        <strain evidence="10 11">KCTC13119</strain>
    </source>
</reference>
<dbReference type="EC" id="4.2.1.20" evidence="8"/>
<keyword evidence="6 8" id="KW-0456">Lyase</keyword>
<comment type="caution">
    <text evidence="10">The sequence shown here is derived from an EMBL/GenBank/DDBJ whole genome shotgun (WGS) entry which is preliminary data.</text>
</comment>
<dbReference type="PANTHER" id="PTHR43406:SF1">
    <property type="entry name" value="TRYPTOPHAN SYNTHASE ALPHA CHAIN, CHLOROPLASTIC"/>
    <property type="match status" value="1"/>
</dbReference>
<proteinExistence type="inferred from homology"/>
<protein>
    <recommendedName>
        <fullName evidence="8">Tryptophan synthase alpha chain</fullName>
        <ecNumber evidence="8">4.2.1.20</ecNumber>
    </recommendedName>
</protein>
<accession>A0ABU4G895</accession>